<feature type="transmembrane region" description="Helical" evidence="7">
    <location>
        <begin position="468"/>
        <end position="489"/>
    </location>
</feature>
<dbReference type="PROSITE" id="PS50068">
    <property type="entry name" value="LDLRA_2"/>
    <property type="match status" value="1"/>
</dbReference>
<dbReference type="Proteomes" id="UP000515163">
    <property type="component" value="Unplaced"/>
</dbReference>
<evidence type="ECO:0000313" key="9">
    <source>
        <dbReference type="Proteomes" id="UP000515163"/>
    </source>
</evidence>
<organism evidence="9 10">
    <name type="scientific">Actinia tenebrosa</name>
    <name type="common">Australian red waratah sea anemone</name>
    <dbReference type="NCBI Taxonomy" id="6105"/>
    <lineage>
        <taxon>Eukaryota</taxon>
        <taxon>Metazoa</taxon>
        <taxon>Cnidaria</taxon>
        <taxon>Anthozoa</taxon>
        <taxon>Hexacorallia</taxon>
        <taxon>Actiniaria</taxon>
        <taxon>Actiniidae</taxon>
        <taxon>Actinia</taxon>
    </lineage>
</organism>
<dbReference type="PANTHER" id="PTHR24251">
    <property type="entry name" value="OVOCHYMASE-RELATED"/>
    <property type="match status" value="1"/>
</dbReference>
<dbReference type="Pfam" id="PF00431">
    <property type="entry name" value="CUB"/>
    <property type="match status" value="3"/>
</dbReference>
<feature type="disulfide bond" evidence="5">
    <location>
        <begin position="437"/>
        <end position="452"/>
    </location>
</feature>
<feature type="domain" description="CUB" evidence="8">
    <location>
        <begin position="170"/>
        <end position="283"/>
    </location>
</feature>
<name>A0A6P8HDV6_ACTTE</name>
<dbReference type="FunFam" id="2.60.120.290:FF:000003">
    <property type="entry name" value="Neuropilin"/>
    <property type="match status" value="1"/>
</dbReference>
<dbReference type="CDD" id="cd00041">
    <property type="entry name" value="CUB"/>
    <property type="match status" value="3"/>
</dbReference>
<dbReference type="SMART" id="SM00192">
    <property type="entry name" value="LDLa"/>
    <property type="match status" value="1"/>
</dbReference>
<dbReference type="InterPro" id="IPR035914">
    <property type="entry name" value="Sperma_CUB_dom_sf"/>
</dbReference>
<evidence type="ECO:0000313" key="10">
    <source>
        <dbReference type="RefSeq" id="XP_031554604.1"/>
    </source>
</evidence>
<protein>
    <submittedName>
        <fullName evidence="10">Tolloid-like protein 2</fullName>
    </submittedName>
</protein>
<feature type="domain" description="CUB" evidence="8">
    <location>
        <begin position="53"/>
        <end position="168"/>
    </location>
</feature>
<evidence type="ECO:0000256" key="2">
    <source>
        <dbReference type="ARBA" id="ARBA00022737"/>
    </source>
</evidence>
<feature type="domain" description="CUB" evidence="8">
    <location>
        <begin position="286"/>
        <end position="405"/>
    </location>
</feature>
<dbReference type="OrthoDB" id="10009301at2759"/>
<keyword evidence="7" id="KW-0812">Transmembrane</keyword>
<keyword evidence="7" id="KW-1133">Transmembrane helix</keyword>
<evidence type="ECO:0000259" key="8">
    <source>
        <dbReference type="PROSITE" id="PS01180"/>
    </source>
</evidence>
<dbReference type="Gene3D" id="2.60.120.290">
    <property type="entry name" value="Spermadhesin, CUB domain"/>
    <property type="match status" value="3"/>
</dbReference>
<keyword evidence="3 5" id="KW-1015">Disulfide bond</keyword>
<proteinExistence type="predicted"/>
<feature type="disulfide bond" evidence="5">
    <location>
        <begin position="425"/>
        <end position="443"/>
    </location>
</feature>
<evidence type="ECO:0000256" key="5">
    <source>
        <dbReference type="PROSITE-ProRule" id="PRU00124"/>
    </source>
</evidence>
<dbReference type="Gene3D" id="4.10.400.10">
    <property type="entry name" value="Low-density Lipoprotein Receptor"/>
    <property type="match status" value="1"/>
</dbReference>
<keyword evidence="2" id="KW-0677">Repeat</keyword>
<gene>
    <name evidence="10" type="primary">LOC116291571</name>
</gene>
<dbReference type="AlphaFoldDB" id="A0A6P8HDV6"/>
<feature type="compositionally biased region" description="Basic residues" evidence="6">
    <location>
        <begin position="498"/>
        <end position="513"/>
    </location>
</feature>
<dbReference type="InterPro" id="IPR000859">
    <property type="entry name" value="CUB_dom"/>
</dbReference>
<evidence type="ECO:0000256" key="3">
    <source>
        <dbReference type="ARBA" id="ARBA00023157"/>
    </source>
</evidence>
<dbReference type="Pfam" id="PF00057">
    <property type="entry name" value="Ldl_recept_a"/>
    <property type="match status" value="1"/>
</dbReference>
<dbReference type="SUPFAM" id="SSF49854">
    <property type="entry name" value="Spermadhesin, CUB domain"/>
    <property type="match status" value="3"/>
</dbReference>
<evidence type="ECO:0000256" key="1">
    <source>
        <dbReference type="ARBA" id="ARBA00022729"/>
    </source>
</evidence>
<dbReference type="PROSITE" id="PS01180">
    <property type="entry name" value="CUB"/>
    <property type="match status" value="3"/>
</dbReference>
<dbReference type="InterPro" id="IPR002172">
    <property type="entry name" value="LDrepeatLR_classA_rpt"/>
</dbReference>
<evidence type="ECO:0000256" key="7">
    <source>
        <dbReference type="SAM" id="Phobius"/>
    </source>
</evidence>
<dbReference type="CDD" id="cd00112">
    <property type="entry name" value="LDLa"/>
    <property type="match status" value="1"/>
</dbReference>
<dbReference type="RefSeq" id="XP_031554604.1">
    <property type="nucleotide sequence ID" value="XM_031698744.1"/>
</dbReference>
<feature type="region of interest" description="Disordered" evidence="6">
    <location>
        <begin position="498"/>
        <end position="527"/>
    </location>
</feature>
<feature type="region of interest" description="Disordered" evidence="6">
    <location>
        <begin position="540"/>
        <end position="618"/>
    </location>
</feature>
<dbReference type="KEGG" id="aten:116291571"/>
<dbReference type="SMART" id="SM00042">
    <property type="entry name" value="CUB"/>
    <property type="match status" value="3"/>
</dbReference>
<keyword evidence="1" id="KW-0732">Signal</keyword>
<dbReference type="FunFam" id="2.60.120.290:FF:000013">
    <property type="entry name" value="Membrane frizzled-related protein"/>
    <property type="match status" value="1"/>
</dbReference>
<keyword evidence="4" id="KW-0325">Glycoprotein</keyword>
<evidence type="ECO:0000256" key="4">
    <source>
        <dbReference type="ARBA" id="ARBA00023180"/>
    </source>
</evidence>
<dbReference type="FunFam" id="2.60.120.290:FF:000005">
    <property type="entry name" value="Procollagen C-endopeptidase enhancer 1"/>
    <property type="match status" value="1"/>
</dbReference>
<comment type="caution">
    <text evidence="5">Lacks conserved residue(s) required for the propagation of feature annotation.</text>
</comment>
<keyword evidence="9" id="KW-1185">Reference proteome</keyword>
<accession>A0A6P8HDV6</accession>
<dbReference type="InterPro" id="IPR036055">
    <property type="entry name" value="LDL_receptor-like_sf"/>
</dbReference>
<evidence type="ECO:0000256" key="6">
    <source>
        <dbReference type="SAM" id="MobiDB-lite"/>
    </source>
</evidence>
<reference evidence="10" key="1">
    <citation type="submission" date="2025-08" db="UniProtKB">
        <authorList>
            <consortium name="RefSeq"/>
        </authorList>
    </citation>
    <scope>IDENTIFICATION</scope>
    <source>
        <tissue evidence="10">Tentacle</tissue>
    </source>
</reference>
<dbReference type="SUPFAM" id="SSF57424">
    <property type="entry name" value="LDL receptor-like module"/>
    <property type="match status" value="1"/>
</dbReference>
<sequence length="618" mass="68886">MLLDLSLDVLSSFQTILTHFTRRNQFLRKTVCFIFVIFVGFTLEIVLSDSTSCDYRLTKSPGVINSPNYSNRYPDSMTCSWKIQVPEYDKILLTFIIFEVEQGSSPSVCDRDFVEIIDGTRSLGKFCNSREKYPRGTIKSSSNTLTVNFKSDPFTSKVGLFHAMYKREPCGEFLTGLKGEISSPGYPGPYPALKKCTWRILVPTDKVIKFYFLDFTLDPSSKCNLDYIRAVDGINATSQLIGHFCAKRVPPKEIRSTGNEMLVEFQSFKPTLSSGFHAFYETEPHCGGLLRGGMASFTSPGYPNLPNLKDTEECIWTIEVDKGKIISIVFGAFDIRTSNLGNKCANDYVEIVNGPDIASRSLGKFCGKEDKVPVSMRSTGNSMVVKLHRSILSAGDGFSATYMSVDPKNMYDKCTETSNELLFRCNNGNYIQCQWKCDGTDDCGDRSDEVNCVKDQSKSITTSKVRNYIIILVSITGSAVAIALVVFIIDRFRRKTRSRASRRRRRRHARRNHCHEADLQEPSSPPPSYDFAVAISDCCDTNDSPPPYTNSITPFPSTEVSEDVSSNQTETSDAEQTVSVEQISLGQEITNQEEITSSIDSTSLGESPPSNDTSPLIV</sequence>
<dbReference type="GeneID" id="116291571"/>
<keyword evidence="7" id="KW-0472">Membrane</keyword>
<dbReference type="InParanoid" id="A0A6P8HDV6"/>